<sequence>MQERTWNEWVKLAYRYFSYPILQQGWKLYSKGLIFDCYDEGGMVGGTVGSRAYGNGGSGDAKLVKDGFQTSTCTCQRGASCEHLAALAFLFLEEDLAFDAYKLLMPGGSGWGAKSVVTPAFDERRQVAASEAALAVAQSAAGKGPLKDAAPSPNSNTEDWYRYFESTFPVEHYSNLRAIQGMYDHVTGKLMRLAGADWKPTLRLLYELQVLLFVMQLADQVVANRNRYLGYYDSYAAAESGQEIAERCCDRLVELLGEIDTDEANRLYEDRLQSMADYLAAHAFPAFSGPIPWSYVYTSTWWGLLWRQDRVDREKTRLNRALRSDSLAPKQADQYILASLGFDVHDRQDEAAMRKAEQLNHKSPMLFYPYLHGFAAERQWERMMIWLEWMVPFVPMIRYGAEESYFSLWATVLPHVDAEDRWKRAVMALIPRSMPYYSAYLLQRERFQEWVDIHMALGITPLDLRVSDYKPVETNRKDLLLPWFHHGIERFIAEKNRDSYKKAVRLMKRLESLYRRLKKQDQWERYLSHVSVKYSRLRAFQQELGKLKKEGDA</sequence>
<keyword evidence="4" id="KW-1185">Reference proteome</keyword>
<evidence type="ECO:0000313" key="3">
    <source>
        <dbReference type="EMBL" id="MUG73750.1"/>
    </source>
</evidence>
<keyword evidence="1" id="KW-0863">Zinc-finger</keyword>
<dbReference type="RefSeq" id="WP_155615702.1">
    <property type="nucleotide sequence ID" value="NZ_WNZX01000031.1"/>
</dbReference>
<evidence type="ECO:0000259" key="2">
    <source>
        <dbReference type="PROSITE" id="PS50966"/>
    </source>
</evidence>
<dbReference type="GO" id="GO:0008270">
    <property type="term" value="F:zinc ion binding"/>
    <property type="evidence" value="ECO:0007669"/>
    <property type="project" value="UniProtKB-KW"/>
</dbReference>
<feature type="domain" description="SWIM-type" evidence="2">
    <location>
        <begin position="62"/>
        <end position="92"/>
    </location>
</feature>
<organism evidence="3 4">
    <name type="scientific">Paenibacillus validus</name>
    <dbReference type="NCBI Taxonomy" id="44253"/>
    <lineage>
        <taxon>Bacteria</taxon>
        <taxon>Bacillati</taxon>
        <taxon>Bacillota</taxon>
        <taxon>Bacilli</taxon>
        <taxon>Bacillales</taxon>
        <taxon>Paenibacillaceae</taxon>
        <taxon>Paenibacillus</taxon>
    </lineage>
</organism>
<name>A0A7X3CUC9_9BACL</name>
<dbReference type="AlphaFoldDB" id="A0A7X3CUC9"/>
<keyword evidence="1" id="KW-0862">Zinc</keyword>
<proteinExistence type="predicted"/>
<reference evidence="3 4" key="1">
    <citation type="submission" date="2019-11" db="EMBL/GenBank/DDBJ databases">
        <title>Draft genome sequences of five Paenibacillus species of dairy origin.</title>
        <authorList>
            <person name="Olajide A.M."/>
            <person name="Chen S."/>
            <person name="Lapointe G."/>
        </authorList>
    </citation>
    <scope>NUCLEOTIDE SEQUENCE [LARGE SCALE GENOMIC DNA]</scope>
    <source>
        <strain evidence="3 4">2CS3</strain>
    </source>
</reference>
<dbReference type="InterPro" id="IPR007527">
    <property type="entry name" value="Znf_SWIM"/>
</dbReference>
<comment type="caution">
    <text evidence="3">The sequence shown here is derived from an EMBL/GenBank/DDBJ whole genome shotgun (WGS) entry which is preliminary data.</text>
</comment>
<evidence type="ECO:0000313" key="4">
    <source>
        <dbReference type="Proteomes" id="UP000450917"/>
    </source>
</evidence>
<dbReference type="PROSITE" id="PS50966">
    <property type="entry name" value="ZF_SWIM"/>
    <property type="match status" value="1"/>
</dbReference>
<gene>
    <name evidence="3" type="ORF">GNP93_24385</name>
</gene>
<evidence type="ECO:0000256" key="1">
    <source>
        <dbReference type="PROSITE-ProRule" id="PRU00325"/>
    </source>
</evidence>
<dbReference type="Proteomes" id="UP000450917">
    <property type="component" value="Unassembled WGS sequence"/>
</dbReference>
<dbReference type="EMBL" id="WNZX01000031">
    <property type="protein sequence ID" value="MUG73750.1"/>
    <property type="molecule type" value="Genomic_DNA"/>
</dbReference>
<protein>
    <recommendedName>
        <fullName evidence="2">SWIM-type domain-containing protein</fullName>
    </recommendedName>
</protein>
<keyword evidence="1" id="KW-0479">Metal-binding</keyword>
<accession>A0A7X3CUC9</accession>